<keyword evidence="6" id="KW-0677">Repeat</keyword>
<feature type="domain" description="Translation initiation factor beta propellor-like" evidence="10">
    <location>
        <begin position="224"/>
        <end position="406"/>
    </location>
</feature>
<dbReference type="GO" id="GO:0022627">
    <property type="term" value="C:cytosolic small ribosomal subunit"/>
    <property type="evidence" value="ECO:0007669"/>
    <property type="project" value="TreeGrafter"/>
</dbReference>
<dbReference type="GO" id="GO:0043022">
    <property type="term" value="F:ribosome binding"/>
    <property type="evidence" value="ECO:0007669"/>
    <property type="project" value="TreeGrafter"/>
</dbReference>
<dbReference type="GO" id="GO:0003743">
    <property type="term" value="F:translation initiation factor activity"/>
    <property type="evidence" value="ECO:0007669"/>
    <property type="project" value="UniProtKB-KW"/>
</dbReference>
<dbReference type="GO" id="GO:0006417">
    <property type="term" value="P:regulation of translation"/>
    <property type="evidence" value="ECO:0007669"/>
    <property type="project" value="UniProtKB-KW"/>
</dbReference>
<organism evidence="11 12">
    <name type="scientific">Panagrellus redivivus</name>
    <name type="common">Microworm</name>
    <dbReference type="NCBI Taxonomy" id="6233"/>
    <lineage>
        <taxon>Eukaryota</taxon>
        <taxon>Metazoa</taxon>
        <taxon>Ecdysozoa</taxon>
        <taxon>Nematoda</taxon>
        <taxon>Chromadorea</taxon>
        <taxon>Rhabditida</taxon>
        <taxon>Tylenchina</taxon>
        <taxon>Panagrolaimomorpha</taxon>
        <taxon>Panagrolaimoidea</taxon>
        <taxon>Panagrolaimidae</taxon>
        <taxon>Panagrellus</taxon>
    </lineage>
</organism>
<dbReference type="InterPro" id="IPR015943">
    <property type="entry name" value="WD40/YVTN_repeat-like_dom_sf"/>
</dbReference>
<accession>A0A7E4ZT09</accession>
<comment type="similarity">
    <text evidence="2">Belongs to the WD repeat EIF2A family.</text>
</comment>
<name>A0A7E4ZT09_PANRE</name>
<sequence>MSADNLGFLLRGPKGLHVYKGVENPKQILHYEATPPDDVRVVEYSNNGAYLAFCDTKKTYLLDAETGAQLIEHDLPKPTYIKFSPKDNYFLTWEQYVIYGLRRTKDGQLRTPNPNLNFFSVKDKKYVKTIIARRTFDIPEWTADEKYLIGINGSEIHVSDGGTFEYLRTISTIPGVSQISVSPHMGIHIFAAYVPEEKNGTPARIELRSADVDKKIGNQITVAQCDQMKFLWNSKGTAVIASATIDVDVTGASYYGRTTLHVIDWNGQSNRVNLDKQGPVHDVKWSPVGNFFAVAYGIVPAKCAVFNIRGQVHWDLGEGSRNEVFFNPQGSILATCGFGSIASGKTTLWDVEKQTEINTIYISNTTTMNFSPDGKHFFTAITAPRMRVDNCYRLWDYQGKLLFEHNPTTERFDLWEVKWQPRPGAQPFTVKVPTAEEKKKTGLKVVVSNGKTVAAGAVKAAGAYVPPHLRGKNSNVGAMKPVGAVPVAEKSHNEKELLKTQKIVKQIQILKERQAKNEKLEKTQLEKIEKEEQLLKELAELQIKVAEEKAAN</sequence>
<keyword evidence="4" id="KW-0396">Initiation factor</keyword>
<evidence type="ECO:0000256" key="7">
    <source>
        <dbReference type="ARBA" id="ARBA00022845"/>
    </source>
</evidence>
<dbReference type="PANTHER" id="PTHR13227">
    <property type="entry name" value="EUKARYOTIC TRANSLATION INITIATION FACTOR 2A"/>
    <property type="match status" value="1"/>
</dbReference>
<keyword evidence="8" id="KW-0648">Protein biosynthesis</keyword>
<dbReference type="InterPro" id="IPR011387">
    <property type="entry name" value="TIF2A"/>
</dbReference>
<keyword evidence="9" id="KW-0175">Coiled coil</keyword>
<evidence type="ECO:0000313" key="12">
    <source>
        <dbReference type="WBParaSite" id="Pan_g15455.t1"/>
    </source>
</evidence>
<dbReference type="InterPro" id="IPR013979">
    <property type="entry name" value="TIF_beta_prop-like"/>
</dbReference>
<reference evidence="12" key="2">
    <citation type="submission" date="2020-10" db="UniProtKB">
        <authorList>
            <consortium name="WormBaseParasite"/>
        </authorList>
    </citation>
    <scope>IDENTIFICATION</scope>
</reference>
<dbReference type="PANTHER" id="PTHR13227:SF0">
    <property type="entry name" value="EUKARYOTIC TRANSLATION INITIATION FACTOR 2A"/>
    <property type="match status" value="1"/>
</dbReference>
<proteinExistence type="inferred from homology"/>
<dbReference type="AlphaFoldDB" id="A0A7E4ZT09"/>
<dbReference type="Pfam" id="PF08662">
    <property type="entry name" value="eIF2A"/>
    <property type="match status" value="1"/>
</dbReference>
<evidence type="ECO:0000256" key="6">
    <source>
        <dbReference type="ARBA" id="ARBA00022737"/>
    </source>
</evidence>
<evidence type="ECO:0000256" key="3">
    <source>
        <dbReference type="ARBA" id="ARBA00013819"/>
    </source>
</evidence>
<evidence type="ECO:0000256" key="9">
    <source>
        <dbReference type="SAM" id="Coils"/>
    </source>
</evidence>
<dbReference type="InterPro" id="IPR036322">
    <property type="entry name" value="WD40_repeat_dom_sf"/>
</dbReference>
<dbReference type="Gene3D" id="2.130.10.10">
    <property type="entry name" value="YVTN repeat-like/Quinoprotein amine dehydrogenase"/>
    <property type="match status" value="1"/>
</dbReference>
<evidence type="ECO:0000256" key="1">
    <source>
        <dbReference type="ARBA" id="ARBA00003993"/>
    </source>
</evidence>
<evidence type="ECO:0000259" key="10">
    <source>
        <dbReference type="Pfam" id="PF08662"/>
    </source>
</evidence>
<dbReference type="Proteomes" id="UP000492821">
    <property type="component" value="Unassembled WGS sequence"/>
</dbReference>
<evidence type="ECO:0000256" key="8">
    <source>
        <dbReference type="ARBA" id="ARBA00022917"/>
    </source>
</evidence>
<protein>
    <recommendedName>
        <fullName evidence="3">Eukaryotic translation initiation factor 2A</fullName>
    </recommendedName>
</protein>
<dbReference type="SUPFAM" id="SSF50978">
    <property type="entry name" value="WD40 repeat-like"/>
    <property type="match status" value="1"/>
</dbReference>
<evidence type="ECO:0000256" key="4">
    <source>
        <dbReference type="ARBA" id="ARBA00022540"/>
    </source>
</evidence>
<keyword evidence="7" id="KW-0810">Translation regulation</keyword>
<comment type="function">
    <text evidence="1">Functions in the early steps of protein synthesis of a small number of specific mRNAs. Acts by directing the binding of methionyl-tRNAi to 40S ribosomal subunits. In contrast to the eIF-2 complex, it binds methionyl-tRNAi to 40S subunits in a codon-dependent manner, whereas the eIF-2 complex binds methionyl-tRNAi to 40S subunits in a GTP-dependent manner.</text>
</comment>
<feature type="coiled-coil region" evidence="9">
    <location>
        <begin position="511"/>
        <end position="551"/>
    </location>
</feature>
<keyword evidence="11" id="KW-1185">Reference proteome</keyword>
<keyword evidence="5" id="KW-0853">WD repeat</keyword>
<dbReference type="GO" id="GO:0003729">
    <property type="term" value="F:mRNA binding"/>
    <property type="evidence" value="ECO:0007669"/>
    <property type="project" value="TreeGrafter"/>
</dbReference>
<reference evidence="11" key="1">
    <citation type="journal article" date="2013" name="Genetics">
        <title>The draft genome and transcriptome of Panagrellus redivivus are shaped by the harsh demands of a free-living lifestyle.</title>
        <authorList>
            <person name="Srinivasan J."/>
            <person name="Dillman A.R."/>
            <person name="Macchietto M.G."/>
            <person name="Heikkinen L."/>
            <person name="Lakso M."/>
            <person name="Fracchia K.M."/>
            <person name="Antoshechkin I."/>
            <person name="Mortazavi A."/>
            <person name="Wong G."/>
            <person name="Sternberg P.W."/>
        </authorList>
    </citation>
    <scope>NUCLEOTIDE SEQUENCE [LARGE SCALE GENOMIC DNA]</scope>
    <source>
        <strain evidence="11">MT8872</strain>
    </source>
</reference>
<evidence type="ECO:0000313" key="11">
    <source>
        <dbReference type="Proteomes" id="UP000492821"/>
    </source>
</evidence>
<dbReference type="WBParaSite" id="Pan_g15455.t1">
    <property type="protein sequence ID" value="Pan_g15455.t1"/>
    <property type="gene ID" value="Pan_g15455"/>
</dbReference>
<evidence type="ECO:0000256" key="5">
    <source>
        <dbReference type="ARBA" id="ARBA00022574"/>
    </source>
</evidence>
<evidence type="ECO:0000256" key="2">
    <source>
        <dbReference type="ARBA" id="ARBA00009573"/>
    </source>
</evidence>
<dbReference type="GO" id="GO:0000049">
    <property type="term" value="F:tRNA binding"/>
    <property type="evidence" value="ECO:0007669"/>
    <property type="project" value="TreeGrafter"/>
</dbReference>